<dbReference type="EMBL" id="QGKX02000996">
    <property type="protein sequence ID" value="KAF3556185.1"/>
    <property type="molecule type" value="Genomic_DNA"/>
</dbReference>
<accession>A0A8S9R366</accession>
<name>A0A8S9R366_BRACR</name>
<evidence type="ECO:0000313" key="2">
    <source>
        <dbReference type="EMBL" id="KAF3556185.1"/>
    </source>
</evidence>
<sequence>MDANGSNPWSINETLPPWWGLVGVGRKFDGEVGIVCIKGDASTHTPDACVAPDCTLTFSRGTFGVFVSVLGDNLVDSWYRSRTLGHVVCGRLKSMLRGPCVVLSWNPEDPGHAFPKSEDLEIHPSEIHVLWMLFFINGRLYGFSSRNPEAGWTFVLEPGGWTDFRPGTRRLDGLSSWNPEAGWTCVLEPGGWLNFCPKPDGCVDLQGDLLVYLFYWKSPPSSRLKDGTRCVRFVTWSIGMHHIPPSVERLLVNFSQDIAGLSYVPRDSIAGSWDRTEPLYCFRTRQCCWDPKDPKIVLNPEVALDPEVILNPEVSFGPGGRFEPGGCSGPEGHFEPGGCSRPGGRFEPGDPEVLLNPEVSLDQEVILNPKVSFRPEGRFEPGGCSGTGGRSEPEACSRPGGRFEPGGCSGTGGCFEPGGWSRPGGRFEPGCCSVPGGRFEPGDCMGTRSF</sequence>
<gene>
    <name evidence="2" type="ORF">F2Q69_00013128</name>
</gene>
<evidence type="ECO:0000313" key="3">
    <source>
        <dbReference type="Proteomes" id="UP000712600"/>
    </source>
</evidence>
<proteinExistence type="predicted"/>
<protein>
    <submittedName>
        <fullName evidence="2">Uncharacterized protein</fullName>
    </submittedName>
</protein>
<evidence type="ECO:0000256" key="1">
    <source>
        <dbReference type="SAM" id="MobiDB-lite"/>
    </source>
</evidence>
<feature type="region of interest" description="Disordered" evidence="1">
    <location>
        <begin position="378"/>
        <end position="402"/>
    </location>
</feature>
<organism evidence="2 3">
    <name type="scientific">Brassica cretica</name>
    <name type="common">Mustard</name>
    <dbReference type="NCBI Taxonomy" id="69181"/>
    <lineage>
        <taxon>Eukaryota</taxon>
        <taxon>Viridiplantae</taxon>
        <taxon>Streptophyta</taxon>
        <taxon>Embryophyta</taxon>
        <taxon>Tracheophyta</taxon>
        <taxon>Spermatophyta</taxon>
        <taxon>Magnoliopsida</taxon>
        <taxon>eudicotyledons</taxon>
        <taxon>Gunneridae</taxon>
        <taxon>Pentapetalae</taxon>
        <taxon>rosids</taxon>
        <taxon>malvids</taxon>
        <taxon>Brassicales</taxon>
        <taxon>Brassicaceae</taxon>
        <taxon>Brassiceae</taxon>
        <taxon>Brassica</taxon>
    </lineage>
</organism>
<comment type="caution">
    <text evidence="2">The sequence shown here is derived from an EMBL/GenBank/DDBJ whole genome shotgun (WGS) entry which is preliminary data.</text>
</comment>
<dbReference type="Proteomes" id="UP000712600">
    <property type="component" value="Unassembled WGS sequence"/>
</dbReference>
<reference evidence="2" key="1">
    <citation type="submission" date="2019-12" db="EMBL/GenBank/DDBJ databases">
        <title>Genome sequencing and annotation of Brassica cretica.</title>
        <authorList>
            <person name="Studholme D.J."/>
            <person name="Sarris P."/>
        </authorList>
    </citation>
    <scope>NUCLEOTIDE SEQUENCE</scope>
    <source>
        <strain evidence="2">PFS-109/04</strain>
        <tissue evidence="2">Leaf</tissue>
    </source>
</reference>
<dbReference type="AlphaFoldDB" id="A0A8S9R366"/>